<dbReference type="EMBL" id="KV440971">
    <property type="protein sequence ID" value="OAD80942.1"/>
    <property type="molecule type" value="Genomic_DNA"/>
</dbReference>
<dbReference type="VEuPathDB" id="FungiDB:PHYBLDRAFT_178800"/>
<keyword evidence="3" id="KW-1185">Reference proteome</keyword>
<dbReference type="RefSeq" id="XP_018298982.1">
    <property type="nucleotide sequence ID" value="XM_018438045.1"/>
</dbReference>
<accession>A0A162V977</accession>
<dbReference type="AlphaFoldDB" id="A0A162V977"/>
<dbReference type="OrthoDB" id="2284474at2759"/>
<dbReference type="InParanoid" id="A0A162V977"/>
<dbReference type="GeneID" id="28998951"/>
<evidence type="ECO:0000313" key="3">
    <source>
        <dbReference type="Proteomes" id="UP000077315"/>
    </source>
</evidence>
<reference evidence="3" key="1">
    <citation type="submission" date="2015-06" db="EMBL/GenBank/DDBJ databases">
        <title>Expansion of signal transduction pathways in fungi by whole-genome duplication.</title>
        <authorList>
            <consortium name="DOE Joint Genome Institute"/>
            <person name="Corrochano L.M."/>
            <person name="Kuo A."/>
            <person name="Marcet-Houben M."/>
            <person name="Polaino S."/>
            <person name="Salamov A."/>
            <person name="Villalobos J.M."/>
            <person name="Alvarez M.I."/>
            <person name="Avalos J."/>
            <person name="Benito E.P."/>
            <person name="Benoit I."/>
            <person name="Burger G."/>
            <person name="Camino L.P."/>
            <person name="Canovas D."/>
            <person name="Cerda-Olmedo E."/>
            <person name="Cheng J.-F."/>
            <person name="Dominguez A."/>
            <person name="Elias M."/>
            <person name="Eslava A.P."/>
            <person name="Glaser F."/>
            <person name="Grimwood J."/>
            <person name="Gutierrez G."/>
            <person name="Heitman J."/>
            <person name="Henrissat B."/>
            <person name="Iturriaga E.A."/>
            <person name="Lang B.F."/>
            <person name="Lavin J.L."/>
            <person name="Lee S."/>
            <person name="Li W."/>
            <person name="Lindquist E."/>
            <person name="Lopez-Garcia S."/>
            <person name="Luque E.M."/>
            <person name="Marcos A.T."/>
            <person name="Martin J."/>
            <person name="McCluskey K."/>
            <person name="Medina H.R."/>
            <person name="Miralles-Duran A."/>
            <person name="Miyazaki A."/>
            <person name="Munoz-Torres E."/>
            <person name="Oguiza J.A."/>
            <person name="Ohm R."/>
            <person name="Olmedo M."/>
            <person name="Orejas M."/>
            <person name="Ortiz-Castellanos L."/>
            <person name="Pisabarro A.G."/>
            <person name="Rodriguez-Romero J."/>
            <person name="Ruiz-Herrera J."/>
            <person name="Ruiz-Vazquez R."/>
            <person name="Sanz C."/>
            <person name="Schackwitz W."/>
            <person name="Schmutz J."/>
            <person name="Shahriari M."/>
            <person name="Shelest E."/>
            <person name="Silva-Franco F."/>
            <person name="Soanes D."/>
            <person name="Syed K."/>
            <person name="Tagua V.G."/>
            <person name="Talbot N.J."/>
            <person name="Thon M."/>
            <person name="De vries R.P."/>
            <person name="Wiebenga A."/>
            <person name="Yadav J.S."/>
            <person name="Braun E.L."/>
            <person name="Baker S."/>
            <person name="Garre V."/>
            <person name="Horwitz B."/>
            <person name="Torres-Martinez S."/>
            <person name="Idnurm A."/>
            <person name="Herrera-Estrella A."/>
            <person name="Gabaldon T."/>
            <person name="Grigoriev I.V."/>
        </authorList>
    </citation>
    <scope>NUCLEOTIDE SEQUENCE [LARGE SCALE GENOMIC DNA]</scope>
    <source>
        <strain evidence="3">NRRL 1555(-)</strain>
    </source>
</reference>
<dbReference type="Proteomes" id="UP000077315">
    <property type="component" value="Unassembled WGS sequence"/>
</dbReference>
<feature type="region of interest" description="Disordered" evidence="1">
    <location>
        <begin position="33"/>
        <end position="66"/>
    </location>
</feature>
<evidence type="ECO:0000313" key="2">
    <source>
        <dbReference type="EMBL" id="OAD80942.1"/>
    </source>
</evidence>
<protein>
    <submittedName>
        <fullName evidence="2">Uncharacterized protein</fullName>
    </submittedName>
</protein>
<feature type="compositionally biased region" description="Basic and acidic residues" evidence="1">
    <location>
        <begin position="41"/>
        <end position="66"/>
    </location>
</feature>
<evidence type="ECO:0000256" key="1">
    <source>
        <dbReference type="SAM" id="MobiDB-lite"/>
    </source>
</evidence>
<gene>
    <name evidence="2" type="ORF">PHYBLDRAFT_178800</name>
</gene>
<sequence length="336" mass="38012">METKSKRFSFAGLTSLTRSFSFSGTSAKPVLAEEPPAVDVESVKRTAEADRRTTEVDRRPLEIDRRKLRDKKSQSLFIRSFRSPTKAGVVKEDKSKTQYDPAEAAQTNSSDVRSSIRRSLSAVVYASPHLNSRHEKDSPRMSGLVPVLVTPGMSDSHGGIVMDDPKQHLVEAEIKLPKRKTMEYDNTLVLMPDNRDTALTIVWQGYGYTINSSAATSLTTHILGSDPWTDRDKTQEALEGRFEGEVWTSYRGLIHPLHLFTPLPNSDASQDKGAWEGLSVTELRQYYDNYGSMMLKIREARMAEQQRYYHDLQLKGHVEDDWMIPEVSQPETNITE</sequence>
<organism evidence="2 3">
    <name type="scientific">Phycomyces blakesleeanus (strain ATCC 8743b / DSM 1359 / FGSC 10004 / NBRC 33097 / NRRL 1555)</name>
    <dbReference type="NCBI Taxonomy" id="763407"/>
    <lineage>
        <taxon>Eukaryota</taxon>
        <taxon>Fungi</taxon>
        <taxon>Fungi incertae sedis</taxon>
        <taxon>Mucoromycota</taxon>
        <taxon>Mucoromycotina</taxon>
        <taxon>Mucoromycetes</taxon>
        <taxon>Mucorales</taxon>
        <taxon>Phycomycetaceae</taxon>
        <taxon>Phycomyces</taxon>
    </lineage>
</organism>
<proteinExistence type="predicted"/>
<feature type="region of interest" description="Disordered" evidence="1">
    <location>
        <begin position="87"/>
        <end position="113"/>
    </location>
</feature>
<name>A0A162V977_PHYB8</name>